<dbReference type="Pfam" id="PF08798">
    <property type="entry name" value="CRISPR_assoc"/>
    <property type="match status" value="1"/>
</dbReference>
<dbReference type="RefSeq" id="WP_369185377.1">
    <property type="nucleotide sequence ID" value="NZ_CP163445.1"/>
</dbReference>
<dbReference type="NCBIfam" id="TIGR01907">
    <property type="entry name" value="casE_Cse3"/>
    <property type="match status" value="1"/>
</dbReference>
<sequence>MTHLTLLRLDPRSRDAAADLRNTSHMHQRIMSMYPDALTSGDAARRSLGVLYRIERTPHETTVLVQSTLAADPTVLPDRYATVQQRNLAPLLDWLADGRKIRYRIDGSPTRSLRDGARDTNGRLNRGKPVPLHGKEAIAWWERKARTAGLDLDDVLDIPQEPATGHRDTGPIRHTLTRFEGHATITDHHSLRTAVTNGIGRGLAYGAGLLSIAPHQE</sequence>
<dbReference type="SMART" id="SM01101">
    <property type="entry name" value="CRISPR_assoc"/>
    <property type="match status" value="1"/>
</dbReference>
<organism evidence="1">
    <name type="scientific">Streptomyces sp. Y1</name>
    <dbReference type="NCBI Taxonomy" id="3238634"/>
    <lineage>
        <taxon>Bacteria</taxon>
        <taxon>Bacillati</taxon>
        <taxon>Actinomycetota</taxon>
        <taxon>Actinomycetes</taxon>
        <taxon>Kitasatosporales</taxon>
        <taxon>Streptomycetaceae</taxon>
        <taxon>Streptomyces</taxon>
    </lineage>
</organism>
<dbReference type="AlphaFoldDB" id="A0AB39TV46"/>
<dbReference type="InterPro" id="IPR010179">
    <property type="entry name" value="CRISPR-assoc_prot_Cse3"/>
</dbReference>
<name>A0AB39TV46_9ACTN</name>
<dbReference type="SUPFAM" id="SSF117987">
    <property type="entry name" value="CRISPR-associated protein"/>
    <property type="match status" value="2"/>
</dbReference>
<dbReference type="Gene3D" id="3.30.70.1200">
    <property type="entry name" value="Crispr-associated protein, domain 1"/>
    <property type="match status" value="1"/>
</dbReference>
<gene>
    <name evidence="1" type="primary">cas6e</name>
    <name evidence="1" type="ORF">AB2U05_34185</name>
</gene>
<dbReference type="CDD" id="cd09727">
    <property type="entry name" value="Cas6_I-E"/>
    <property type="match status" value="1"/>
</dbReference>
<accession>A0AB39TV46</accession>
<proteinExistence type="predicted"/>
<dbReference type="Gene3D" id="3.30.70.1210">
    <property type="entry name" value="Crispr-associated protein, domain 2"/>
    <property type="match status" value="1"/>
</dbReference>
<reference evidence="1" key="1">
    <citation type="submission" date="2024-07" db="EMBL/GenBank/DDBJ databases">
        <authorList>
            <person name="Yu S.T."/>
        </authorList>
    </citation>
    <scope>NUCLEOTIDE SEQUENCE</scope>
    <source>
        <strain evidence="1">Y1</strain>
    </source>
</reference>
<evidence type="ECO:0000313" key="1">
    <source>
        <dbReference type="EMBL" id="XDQ83200.1"/>
    </source>
</evidence>
<protein>
    <submittedName>
        <fullName evidence="1">Type I-E CRISPR-associated protein Cas6/Cse3/CasE</fullName>
    </submittedName>
</protein>
<dbReference type="EMBL" id="CP163445">
    <property type="protein sequence ID" value="XDQ83200.1"/>
    <property type="molecule type" value="Genomic_DNA"/>
</dbReference>